<proteinExistence type="inferred from homology"/>
<keyword evidence="1" id="KW-0560">Oxidoreductase</keyword>
<comment type="caution">
    <text evidence="3">The sequence shown here is derived from an EMBL/GenBank/DDBJ whole genome shotgun (WGS) entry which is preliminary data.</text>
</comment>
<name>A0A081BK73_9LACO</name>
<gene>
    <name evidence="3" type="ORF">LOSG293_300120</name>
</gene>
<dbReference type="AlphaFoldDB" id="A0A081BK73"/>
<feature type="domain" description="Enoyl reductase (ER)" evidence="2">
    <location>
        <begin position="9"/>
        <end position="333"/>
    </location>
</feature>
<accession>A0A081BK73</accession>
<dbReference type="EMBL" id="BBJM01000030">
    <property type="protein sequence ID" value="GAK48441.1"/>
    <property type="molecule type" value="Genomic_DNA"/>
</dbReference>
<dbReference type="Gene3D" id="3.90.180.10">
    <property type="entry name" value="Medium-chain alcohol dehydrogenases, catalytic domain"/>
    <property type="match status" value="1"/>
</dbReference>
<dbReference type="InterPro" id="IPR002364">
    <property type="entry name" value="Quin_OxRdtase/zeta-crystal_CS"/>
</dbReference>
<dbReference type="PANTHER" id="PTHR43482:SF1">
    <property type="entry name" value="PROTEIN AST1-RELATED"/>
    <property type="match status" value="1"/>
</dbReference>
<dbReference type="SUPFAM" id="SSF51735">
    <property type="entry name" value="NAD(P)-binding Rossmann-fold domains"/>
    <property type="match status" value="1"/>
</dbReference>
<dbReference type="SUPFAM" id="SSF50129">
    <property type="entry name" value="GroES-like"/>
    <property type="match status" value="1"/>
</dbReference>
<sequence>MKAVGFYEGLLIDDPKVFENVTVSKPEPTDHDLLVKVLAVSVNPVDTKTRVATPKQIDAKILGFDAVGEVVATGSEATHFKIGNRVYYAGSIIRSGSNAEFQLIDERLVALAPQKLSVAEAAAMPLVSLTAYELLFEKMGYQFGENANQGKSILIINGAGGVGSIATQLAKWSGLTVIATSSPKKFDWLKQNGVDYPIDYHEDLQQAVTNLNLGLLSGVAVLHTPQPYLKAASELVAPFGHVATIVGTKVDVPFELLKDKAASFDWEFMFAKSKYHYDEATQGAALTAMADLFDAGKLHSTLTETISDGINATTMTAAHRQVESGHMMGKLVVEGPFNG</sequence>
<dbReference type="Pfam" id="PF08240">
    <property type="entry name" value="ADH_N"/>
    <property type="match status" value="1"/>
</dbReference>
<dbReference type="Pfam" id="PF13602">
    <property type="entry name" value="ADH_zinc_N_2"/>
    <property type="match status" value="1"/>
</dbReference>
<organism evidence="3 4">
    <name type="scientific">Secundilactobacillus oryzae JCM 18671</name>
    <dbReference type="NCBI Taxonomy" id="1291743"/>
    <lineage>
        <taxon>Bacteria</taxon>
        <taxon>Bacillati</taxon>
        <taxon>Bacillota</taxon>
        <taxon>Bacilli</taxon>
        <taxon>Lactobacillales</taxon>
        <taxon>Lactobacillaceae</taxon>
        <taxon>Secundilactobacillus</taxon>
    </lineage>
</organism>
<dbReference type="PROSITE" id="PS01162">
    <property type="entry name" value="QOR_ZETA_CRYSTAL"/>
    <property type="match status" value="1"/>
</dbReference>
<dbReference type="Proteomes" id="UP000028700">
    <property type="component" value="Unassembled WGS sequence"/>
</dbReference>
<dbReference type="STRING" id="1291743.LOSG293_300120"/>
<dbReference type="SMART" id="SM00829">
    <property type="entry name" value="PKS_ER"/>
    <property type="match status" value="1"/>
</dbReference>
<comment type="similarity">
    <text evidence="1">Belongs to the zinc-containing alcohol dehydrogenase family. Quinone oxidoreductase subfamily.</text>
</comment>
<evidence type="ECO:0000313" key="4">
    <source>
        <dbReference type="Proteomes" id="UP000028700"/>
    </source>
</evidence>
<keyword evidence="4" id="KW-1185">Reference proteome</keyword>
<protein>
    <recommendedName>
        <fullName evidence="1">Zinc-type alcohol dehydrogenase-like protein</fullName>
    </recommendedName>
</protein>
<keyword evidence="1" id="KW-0479">Metal-binding</keyword>
<dbReference type="InterPro" id="IPR036291">
    <property type="entry name" value="NAD(P)-bd_dom_sf"/>
</dbReference>
<evidence type="ECO:0000256" key="1">
    <source>
        <dbReference type="RuleBase" id="RU364000"/>
    </source>
</evidence>
<dbReference type="Gene3D" id="3.40.50.720">
    <property type="entry name" value="NAD(P)-binding Rossmann-like Domain"/>
    <property type="match status" value="1"/>
</dbReference>
<dbReference type="InterPro" id="IPR014182">
    <property type="entry name" value="ADH_Zn_typ-1"/>
</dbReference>
<dbReference type="GO" id="GO:0016491">
    <property type="term" value="F:oxidoreductase activity"/>
    <property type="evidence" value="ECO:0007669"/>
    <property type="project" value="UniProtKB-KW"/>
</dbReference>
<dbReference type="SMR" id="A0A081BK73"/>
<dbReference type="InterPro" id="IPR020843">
    <property type="entry name" value="ER"/>
</dbReference>
<dbReference type="eggNOG" id="COG0604">
    <property type="taxonomic scope" value="Bacteria"/>
</dbReference>
<keyword evidence="1" id="KW-0862">Zinc</keyword>
<dbReference type="PANTHER" id="PTHR43482">
    <property type="entry name" value="PROTEIN AST1-RELATED"/>
    <property type="match status" value="1"/>
</dbReference>
<dbReference type="InterPro" id="IPR052585">
    <property type="entry name" value="Lipid_raft_assoc_Zn_ADH"/>
</dbReference>
<dbReference type="CDD" id="cd08252">
    <property type="entry name" value="AL_MDR"/>
    <property type="match status" value="1"/>
</dbReference>
<dbReference type="InterPro" id="IPR011032">
    <property type="entry name" value="GroES-like_sf"/>
</dbReference>
<evidence type="ECO:0000259" key="2">
    <source>
        <dbReference type="SMART" id="SM00829"/>
    </source>
</evidence>
<dbReference type="InterPro" id="IPR013154">
    <property type="entry name" value="ADH-like_N"/>
</dbReference>
<dbReference type="NCBIfam" id="TIGR02817">
    <property type="entry name" value="adh_fam_1"/>
    <property type="match status" value="1"/>
</dbReference>
<reference evidence="3" key="1">
    <citation type="journal article" date="2014" name="Genome Announc.">
        <title>Draft Genome Sequence of Lactobacillus oryzae Strain SG293T.</title>
        <authorList>
            <person name="Tanizawa Y."/>
            <person name="Fujisawa T."/>
            <person name="Mochizuki T."/>
            <person name="Kaminuma E."/>
            <person name="Nakamura Y."/>
            <person name="Tohno M."/>
        </authorList>
    </citation>
    <scope>NUCLEOTIDE SEQUENCE [LARGE SCALE GENOMIC DNA]</scope>
    <source>
        <strain evidence="3">SG293</strain>
    </source>
</reference>
<dbReference type="GO" id="GO:0008270">
    <property type="term" value="F:zinc ion binding"/>
    <property type="evidence" value="ECO:0007669"/>
    <property type="project" value="InterPro"/>
</dbReference>
<evidence type="ECO:0000313" key="3">
    <source>
        <dbReference type="EMBL" id="GAK48441.1"/>
    </source>
</evidence>